<keyword evidence="15" id="KW-0133">Cell shape</keyword>
<dbReference type="GO" id="GO:0006508">
    <property type="term" value="P:proteolysis"/>
    <property type="evidence" value="ECO:0007669"/>
    <property type="project" value="UniProtKB-KW"/>
</dbReference>
<evidence type="ECO:0000256" key="13">
    <source>
        <dbReference type="ARBA" id="ARBA00022692"/>
    </source>
</evidence>
<keyword evidence="17" id="KW-0573">Peptidoglycan synthesis</keyword>
<evidence type="ECO:0000256" key="5">
    <source>
        <dbReference type="ARBA" id="ARBA00012448"/>
    </source>
</evidence>
<evidence type="ECO:0000259" key="28">
    <source>
        <dbReference type="Pfam" id="PF00905"/>
    </source>
</evidence>
<dbReference type="NCBIfam" id="TIGR02074">
    <property type="entry name" value="PBP_1a_fam"/>
    <property type="match status" value="1"/>
</dbReference>
<proteinExistence type="inferred from homology"/>
<dbReference type="Gene3D" id="1.10.3810.10">
    <property type="entry name" value="Biosynthetic peptidoglycan transglycosylase-like"/>
    <property type="match status" value="1"/>
</dbReference>
<dbReference type="InterPro" id="IPR031376">
    <property type="entry name" value="PCB_OB"/>
</dbReference>
<protein>
    <recommendedName>
        <fullName evidence="6">Penicillin-binding protein 1A</fullName>
        <ecNumber evidence="24">2.4.99.28</ecNumber>
        <ecNumber evidence="5">3.4.16.4</ecNumber>
    </recommendedName>
</protein>
<keyword evidence="7" id="KW-1003">Cell membrane</keyword>
<dbReference type="GO" id="GO:0008360">
    <property type="term" value="P:regulation of cell shape"/>
    <property type="evidence" value="ECO:0007669"/>
    <property type="project" value="UniProtKB-KW"/>
</dbReference>
<dbReference type="PANTHER" id="PTHR32282">
    <property type="entry name" value="BINDING PROTEIN TRANSPEPTIDASE, PUTATIVE-RELATED"/>
    <property type="match status" value="1"/>
</dbReference>
<comment type="subcellular location">
    <subcellularLocation>
        <location evidence="1">Cell inner membrane</location>
        <topology evidence="1">Single-pass type II membrane protein</topology>
    </subcellularLocation>
</comment>
<evidence type="ECO:0000256" key="19">
    <source>
        <dbReference type="ARBA" id="ARBA00023136"/>
    </source>
</evidence>
<organism evidence="31 32">
    <name type="scientific">Tepidicaulis marinus</name>
    <dbReference type="NCBI Taxonomy" id="1333998"/>
    <lineage>
        <taxon>Bacteria</taxon>
        <taxon>Pseudomonadati</taxon>
        <taxon>Pseudomonadota</taxon>
        <taxon>Alphaproteobacteria</taxon>
        <taxon>Hyphomicrobiales</taxon>
        <taxon>Parvibaculaceae</taxon>
        <taxon>Tepidicaulis</taxon>
    </lineage>
</organism>
<evidence type="ECO:0000256" key="16">
    <source>
        <dbReference type="ARBA" id="ARBA00022968"/>
    </source>
</evidence>
<dbReference type="UniPathway" id="UPA00219"/>
<feature type="domain" description="Penicillin-binding protein OB-like" evidence="30">
    <location>
        <begin position="322"/>
        <end position="441"/>
    </location>
</feature>
<dbReference type="Proteomes" id="UP000028702">
    <property type="component" value="Unassembled WGS sequence"/>
</dbReference>
<evidence type="ECO:0000256" key="6">
    <source>
        <dbReference type="ARBA" id="ARBA00018638"/>
    </source>
</evidence>
<feature type="domain" description="Glycosyl transferase family 51" evidence="29">
    <location>
        <begin position="57"/>
        <end position="233"/>
    </location>
</feature>
<dbReference type="GO" id="GO:0008658">
    <property type="term" value="F:penicillin binding"/>
    <property type="evidence" value="ECO:0007669"/>
    <property type="project" value="InterPro"/>
</dbReference>
<keyword evidence="19" id="KW-0472">Membrane</keyword>
<dbReference type="EC" id="3.4.16.4" evidence="5"/>
<keyword evidence="12" id="KW-0808">Transferase</keyword>
<evidence type="ECO:0000256" key="4">
    <source>
        <dbReference type="ARBA" id="ARBA00007739"/>
    </source>
</evidence>
<evidence type="ECO:0000256" key="20">
    <source>
        <dbReference type="ARBA" id="ARBA00023251"/>
    </source>
</evidence>
<evidence type="ECO:0000256" key="17">
    <source>
        <dbReference type="ARBA" id="ARBA00022984"/>
    </source>
</evidence>
<dbReference type="AlphaFoldDB" id="A0A081B9A9"/>
<keyword evidence="22" id="KW-0961">Cell wall biogenesis/degradation</keyword>
<dbReference type="eggNOG" id="COG5009">
    <property type="taxonomic scope" value="Bacteria"/>
</dbReference>
<dbReference type="GO" id="GO:0008955">
    <property type="term" value="F:peptidoglycan glycosyltransferase activity"/>
    <property type="evidence" value="ECO:0007669"/>
    <property type="project" value="UniProtKB-EC"/>
</dbReference>
<evidence type="ECO:0000256" key="14">
    <source>
        <dbReference type="ARBA" id="ARBA00022801"/>
    </source>
</evidence>
<keyword evidence="11" id="KW-0328">Glycosyltransferase</keyword>
<dbReference type="EMBL" id="BBIO01000004">
    <property type="protein sequence ID" value="GAK44627.1"/>
    <property type="molecule type" value="Genomic_DNA"/>
</dbReference>
<dbReference type="EC" id="2.4.99.28" evidence="24"/>
<evidence type="ECO:0000259" key="29">
    <source>
        <dbReference type="Pfam" id="PF00912"/>
    </source>
</evidence>
<dbReference type="RefSeq" id="WP_045444199.1">
    <property type="nucleotide sequence ID" value="NZ_BBIO01000004.1"/>
</dbReference>
<dbReference type="InterPro" id="IPR023346">
    <property type="entry name" value="Lysozyme-like_dom_sf"/>
</dbReference>
<comment type="catalytic activity">
    <reaction evidence="23">
        <text>Preferential cleavage: (Ac)2-L-Lys-D-Ala-|-D-Ala. Also transpeptidation of peptidyl-alanyl moieties that are N-acyl substituents of D-alanine.</text>
        <dbReference type="EC" id="3.4.16.4"/>
    </reaction>
</comment>
<dbReference type="Pfam" id="PF00912">
    <property type="entry name" value="Transgly"/>
    <property type="match status" value="1"/>
</dbReference>
<dbReference type="InterPro" id="IPR036950">
    <property type="entry name" value="PBP_transglycosylase"/>
</dbReference>
<evidence type="ECO:0000256" key="7">
    <source>
        <dbReference type="ARBA" id="ARBA00022475"/>
    </source>
</evidence>
<evidence type="ECO:0000256" key="1">
    <source>
        <dbReference type="ARBA" id="ARBA00004249"/>
    </source>
</evidence>
<evidence type="ECO:0000256" key="25">
    <source>
        <dbReference type="ARBA" id="ARBA00049902"/>
    </source>
</evidence>
<evidence type="ECO:0000313" key="32">
    <source>
        <dbReference type="Proteomes" id="UP000028702"/>
    </source>
</evidence>
<dbReference type="PANTHER" id="PTHR32282:SF27">
    <property type="entry name" value="PENICILLIN-BINDING PROTEIN 1A"/>
    <property type="match status" value="1"/>
</dbReference>
<dbReference type="GO" id="GO:0005886">
    <property type="term" value="C:plasma membrane"/>
    <property type="evidence" value="ECO:0007669"/>
    <property type="project" value="UniProtKB-SubCell"/>
</dbReference>
<evidence type="ECO:0000256" key="24">
    <source>
        <dbReference type="ARBA" id="ARBA00044770"/>
    </source>
</evidence>
<evidence type="ECO:0000256" key="2">
    <source>
        <dbReference type="ARBA" id="ARBA00004752"/>
    </source>
</evidence>
<dbReference type="SUPFAM" id="SSF53955">
    <property type="entry name" value="Lysozyme-like"/>
    <property type="match status" value="1"/>
</dbReference>
<dbReference type="InterPro" id="IPR001264">
    <property type="entry name" value="Glyco_trans_51"/>
</dbReference>
<evidence type="ECO:0000256" key="27">
    <source>
        <dbReference type="SAM" id="MobiDB-lite"/>
    </source>
</evidence>
<dbReference type="Gene3D" id="3.40.710.10">
    <property type="entry name" value="DD-peptidase/beta-lactamase superfamily"/>
    <property type="match status" value="2"/>
</dbReference>
<dbReference type="Pfam" id="PF00905">
    <property type="entry name" value="Transpeptidase"/>
    <property type="match status" value="1"/>
</dbReference>
<evidence type="ECO:0000256" key="10">
    <source>
        <dbReference type="ARBA" id="ARBA00022670"/>
    </source>
</evidence>
<evidence type="ECO:0000256" key="15">
    <source>
        <dbReference type="ARBA" id="ARBA00022960"/>
    </source>
</evidence>
<evidence type="ECO:0000256" key="11">
    <source>
        <dbReference type="ARBA" id="ARBA00022676"/>
    </source>
</evidence>
<dbReference type="STRING" id="1333998.M2A_1126"/>
<reference evidence="31 32" key="1">
    <citation type="submission" date="2014-07" db="EMBL/GenBank/DDBJ databases">
        <title>Tepidicaulis marinum gen. nov., sp. nov., a novel marine bacterium denitrifying nitrate to nitrous oxide strictly under microaerobic conditions.</title>
        <authorList>
            <person name="Takeuchi M."/>
            <person name="Yamagishi T."/>
            <person name="Kamagata Y."/>
            <person name="Oshima K."/>
            <person name="Hattori M."/>
            <person name="Katayama T."/>
            <person name="Hanada S."/>
            <person name="Tamaki H."/>
            <person name="Marumo K."/>
            <person name="Maeda H."/>
            <person name="Nedachi M."/>
            <person name="Iwasaki W."/>
            <person name="Suwa Y."/>
            <person name="Sakata S."/>
        </authorList>
    </citation>
    <scope>NUCLEOTIDE SEQUENCE [LARGE SCALE GENOMIC DNA]</scope>
    <source>
        <strain evidence="31 32">MA2</strain>
    </source>
</reference>
<keyword evidence="10" id="KW-0645">Protease</keyword>
<evidence type="ECO:0000256" key="21">
    <source>
        <dbReference type="ARBA" id="ARBA00023268"/>
    </source>
</evidence>
<evidence type="ECO:0000256" key="23">
    <source>
        <dbReference type="ARBA" id="ARBA00034000"/>
    </source>
</evidence>
<dbReference type="Pfam" id="PF17092">
    <property type="entry name" value="PCB_OB"/>
    <property type="match status" value="1"/>
</dbReference>
<evidence type="ECO:0000313" key="31">
    <source>
        <dbReference type="EMBL" id="GAK44627.1"/>
    </source>
</evidence>
<comment type="catalytic activity">
    <reaction evidence="25">
        <text>[GlcNAc-(1-&gt;4)-Mur2Ac(oyl-L-Ala-gamma-D-Glu-L-Lys-D-Ala-D-Ala)](n)-di-trans,octa-cis-undecaprenyl diphosphate + beta-D-GlcNAc-(1-&gt;4)-Mur2Ac(oyl-L-Ala-gamma-D-Glu-L-Lys-D-Ala-D-Ala)-di-trans,octa-cis-undecaprenyl diphosphate = [GlcNAc-(1-&gt;4)-Mur2Ac(oyl-L-Ala-gamma-D-Glu-L-Lys-D-Ala-D-Ala)](n+1)-di-trans,octa-cis-undecaprenyl diphosphate + di-trans,octa-cis-undecaprenyl diphosphate + H(+)</text>
        <dbReference type="Rhea" id="RHEA:23708"/>
        <dbReference type="Rhea" id="RHEA-COMP:9602"/>
        <dbReference type="Rhea" id="RHEA-COMP:9603"/>
        <dbReference type="ChEBI" id="CHEBI:15378"/>
        <dbReference type="ChEBI" id="CHEBI:58405"/>
        <dbReference type="ChEBI" id="CHEBI:60033"/>
        <dbReference type="ChEBI" id="CHEBI:78435"/>
        <dbReference type="EC" id="2.4.99.28"/>
    </reaction>
</comment>
<evidence type="ECO:0000256" key="26">
    <source>
        <dbReference type="ARBA" id="ARBA00060592"/>
    </source>
</evidence>
<comment type="similarity">
    <text evidence="4">In the N-terminal section; belongs to the glycosyltransferase 51 family.</text>
</comment>
<comment type="pathway">
    <text evidence="2">Cell wall biogenesis; peptidoglycan biosynthesis.</text>
</comment>
<keyword evidence="20" id="KW-0046">Antibiotic resistance</keyword>
<dbReference type="GO" id="GO:0046677">
    <property type="term" value="P:response to antibiotic"/>
    <property type="evidence" value="ECO:0007669"/>
    <property type="project" value="UniProtKB-KW"/>
</dbReference>
<evidence type="ECO:0000256" key="12">
    <source>
        <dbReference type="ARBA" id="ARBA00022679"/>
    </source>
</evidence>
<keyword evidence="18" id="KW-1133">Transmembrane helix</keyword>
<feature type="region of interest" description="Disordered" evidence="27">
    <location>
        <begin position="782"/>
        <end position="818"/>
    </location>
</feature>
<dbReference type="InterPro" id="IPR012338">
    <property type="entry name" value="Beta-lactam/transpept-like"/>
</dbReference>
<comment type="caution">
    <text evidence="31">The sequence shown here is derived from an EMBL/GenBank/DDBJ whole genome shotgun (WGS) entry which is preliminary data.</text>
</comment>
<evidence type="ECO:0000256" key="3">
    <source>
        <dbReference type="ARBA" id="ARBA00007090"/>
    </source>
</evidence>
<keyword evidence="21" id="KW-0511">Multifunctional enzyme</keyword>
<gene>
    <name evidence="31" type="ORF">M2A_1126</name>
</gene>
<accession>A0A081B9A9</accession>
<dbReference type="InterPro" id="IPR001460">
    <property type="entry name" value="PCN-bd_Tpept"/>
</dbReference>
<keyword evidence="13" id="KW-0812">Transmembrane</keyword>
<dbReference type="GO" id="GO:0030288">
    <property type="term" value="C:outer membrane-bounded periplasmic space"/>
    <property type="evidence" value="ECO:0007669"/>
    <property type="project" value="TreeGrafter"/>
</dbReference>
<evidence type="ECO:0000256" key="9">
    <source>
        <dbReference type="ARBA" id="ARBA00022645"/>
    </source>
</evidence>
<dbReference type="GO" id="GO:0071555">
    <property type="term" value="P:cell wall organization"/>
    <property type="evidence" value="ECO:0007669"/>
    <property type="project" value="UniProtKB-KW"/>
</dbReference>
<keyword evidence="8" id="KW-0997">Cell inner membrane</keyword>
<keyword evidence="9" id="KW-0121">Carboxypeptidase</keyword>
<comment type="similarity">
    <text evidence="3">In the C-terminal section; belongs to the transpeptidase family.</text>
</comment>
<evidence type="ECO:0000256" key="22">
    <source>
        <dbReference type="ARBA" id="ARBA00023316"/>
    </source>
</evidence>
<keyword evidence="32" id="KW-1185">Reference proteome</keyword>
<name>A0A081B9A9_9HYPH</name>
<comment type="pathway">
    <text evidence="26">Glycan biosynthesis.</text>
</comment>
<dbReference type="FunFam" id="1.10.3810.10:FF:000003">
    <property type="entry name" value="Penicillin-binding protein 1a"/>
    <property type="match status" value="1"/>
</dbReference>
<evidence type="ECO:0000259" key="30">
    <source>
        <dbReference type="Pfam" id="PF17092"/>
    </source>
</evidence>
<keyword evidence="16" id="KW-0735">Signal-anchor</keyword>
<dbReference type="GO" id="GO:0009252">
    <property type="term" value="P:peptidoglycan biosynthetic process"/>
    <property type="evidence" value="ECO:0007669"/>
    <property type="project" value="UniProtKB-UniPathway"/>
</dbReference>
<evidence type="ECO:0000256" key="8">
    <source>
        <dbReference type="ARBA" id="ARBA00022519"/>
    </source>
</evidence>
<feature type="domain" description="Penicillin-binding protein transpeptidase" evidence="28">
    <location>
        <begin position="443"/>
        <end position="736"/>
    </location>
</feature>
<dbReference type="SUPFAM" id="SSF56601">
    <property type="entry name" value="beta-lactamase/transpeptidase-like"/>
    <property type="match status" value="1"/>
</dbReference>
<dbReference type="GO" id="GO:0009002">
    <property type="term" value="F:serine-type D-Ala-D-Ala carboxypeptidase activity"/>
    <property type="evidence" value="ECO:0007669"/>
    <property type="project" value="UniProtKB-EC"/>
</dbReference>
<sequence>MLRVFAVLSATALVLLVGGALAGVYMIWRLSNDLPDYDHLARYEPPVMTRVHAGDGGLIAEYARERRLYVPIEAIPPHVINAFLAAEDKNFYQHDGIDAQGVMRAVLTNIGNIINDRRLQGASTITQQVAKNFLLSSDVTVERKLKEALLALRIEEAFSKQQILELYLNEIYLGLGSYGVAAAALNYFGKSLDQLTVAEAAYLAALPKAPNNYHPFRQRERAIARRNWVIGRMEENGFVTSFDASEARGEDLVVTPRPFGAQLVNANFFVEEVRRELYDRYGEGRLYEGGLSVRTTLDPELQAAARMALRRGLVAYDQRHGWRGPVDKLEPGQNWHKALSEMELAGDIEPWTLAAVVGLTEKSAKIGLRPEKLISGSFSEKVVTGTIALSDMKWAREYKSENALGPEVRKPADVLAVGDIVYVEPLEGEEGKYALRQIPQVNGAVVALDPHTGRILAMEGGFSFDLSEFNRAVQAERQPGSSFKPFVYAAALDSGFTPSSLILDAPFVMDQGPGLALWKPENYGNRFYGPSTLRLGIEKSRNVMTVRLAQNIGMDKVVDYAERFGVTDNMPPVLSMALGAGETTLLDMTTAYAMLVNGGKQIEPTLIDRIQDRWGRTIYRHEKRVCEKCDAQEWTGQEPPQLPDLREQVISPQTAYQIVSMLEGVVQRGTGRTVASVGVPLAGKTGTTNDERDAWFVGFSPNLAVGVFVGFDEPKPMGKGETGGGVAAPIFRDFMQAAIGDEPGVPFRIPPGVNLVRVNAKTGQIAQPGDDNVILEAFRDGTEPSAPEAEPYSAIGGEGVYSEGQPDVSLGAGTGGLY</sequence>
<evidence type="ECO:0000256" key="18">
    <source>
        <dbReference type="ARBA" id="ARBA00022989"/>
    </source>
</evidence>
<dbReference type="InterPro" id="IPR050396">
    <property type="entry name" value="Glycosyltr_51/Transpeptidase"/>
</dbReference>
<keyword evidence="14" id="KW-0378">Hydrolase</keyword>